<dbReference type="STRING" id="215250.A0A316YM83"/>
<dbReference type="OrthoDB" id="5959761at2759"/>
<evidence type="ECO:0000256" key="1">
    <source>
        <dbReference type="SAM" id="MobiDB-lite"/>
    </source>
</evidence>
<proteinExistence type="predicted"/>
<feature type="region of interest" description="Disordered" evidence="1">
    <location>
        <begin position="38"/>
        <end position="105"/>
    </location>
</feature>
<evidence type="ECO:0000313" key="4">
    <source>
        <dbReference type="EMBL" id="PWN90487.1"/>
    </source>
</evidence>
<protein>
    <recommendedName>
        <fullName evidence="3">Asl1-like glycosyl hydrolase catalytic domain-containing protein</fullName>
    </recommendedName>
</protein>
<evidence type="ECO:0000313" key="5">
    <source>
        <dbReference type="Proteomes" id="UP000245768"/>
    </source>
</evidence>
<dbReference type="PANTHER" id="PTHR34154:SF3">
    <property type="entry name" value="ALKALI-SENSITIVE LINKAGE PROTEIN 1"/>
    <property type="match status" value="1"/>
</dbReference>
<name>A0A316YM83_9BASI</name>
<dbReference type="Gene3D" id="3.20.20.80">
    <property type="entry name" value="Glycosidases"/>
    <property type="match status" value="1"/>
</dbReference>
<dbReference type="SUPFAM" id="SSF51445">
    <property type="entry name" value="(Trans)glycosidases"/>
    <property type="match status" value="1"/>
</dbReference>
<reference evidence="4 5" key="1">
    <citation type="journal article" date="2018" name="Mol. Biol. Evol.">
        <title>Broad Genomic Sampling Reveals a Smut Pathogenic Ancestry of the Fungal Clade Ustilaginomycotina.</title>
        <authorList>
            <person name="Kijpornyongpan T."/>
            <person name="Mondo S.J."/>
            <person name="Barry K."/>
            <person name="Sandor L."/>
            <person name="Lee J."/>
            <person name="Lipzen A."/>
            <person name="Pangilinan J."/>
            <person name="LaButti K."/>
            <person name="Hainaut M."/>
            <person name="Henrissat B."/>
            <person name="Grigoriev I.V."/>
            <person name="Spatafora J.W."/>
            <person name="Aime M.C."/>
        </authorList>
    </citation>
    <scope>NUCLEOTIDE SEQUENCE [LARGE SCALE GENOMIC DNA]</scope>
    <source>
        <strain evidence="4 5">MCA 4198</strain>
    </source>
</reference>
<dbReference type="AlphaFoldDB" id="A0A316YM83"/>
<dbReference type="InterPro" id="IPR053183">
    <property type="entry name" value="ASL1"/>
</dbReference>
<dbReference type="InParanoid" id="A0A316YM83"/>
<evidence type="ECO:0000256" key="2">
    <source>
        <dbReference type="SAM" id="SignalP"/>
    </source>
</evidence>
<keyword evidence="5" id="KW-1185">Reference proteome</keyword>
<sequence>MKFLTSSLVAAALVASSTLVAASPQDVSGLALNHGSAHLEKRTSCKAGSSKHKKHKSKKNSASSATKSAGSKAAKSSGTSSSSSASSSASSSSSSSGAQGSGKKPSGYKSKAGLCWANAGGINIEPFMSGTVSWFYSWGAWPKWDSAPTDSLFFPMLWGDSGPGANLDDFKKRVLNDQNGKWNKHKAVMAMNEVNQKGQAKMTPEHACSLMRENIKPLADKGWYVMGPSTTSAPDGLEWYKEFKSKCADQFNSLDAISLHFYDTTAEKFKTYVQNWIDTFDKDVWITEMACTNFNGNDQPSASDVKSFMTETKQWMDSNDRVMGYAWFAALQSMQGVTQQNCLLSGKEPNALFRMYSS</sequence>
<feature type="chain" id="PRO_5016282408" description="Asl1-like glycosyl hydrolase catalytic domain-containing protein" evidence="2">
    <location>
        <begin position="23"/>
        <end position="358"/>
    </location>
</feature>
<accession>A0A316YM83</accession>
<dbReference type="EMBL" id="KZ819636">
    <property type="protein sequence ID" value="PWN90487.1"/>
    <property type="molecule type" value="Genomic_DNA"/>
</dbReference>
<dbReference type="GO" id="GO:0009277">
    <property type="term" value="C:fungal-type cell wall"/>
    <property type="evidence" value="ECO:0007669"/>
    <property type="project" value="TreeGrafter"/>
</dbReference>
<dbReference type="InterPro" id="IPR017853">
    <property type="entry name" value="GH"/>
</dbReference>
<dbReference type="PANTHER" id="PTHR34154">
    <property type="entry name" value="ALKALI-SENSITIVE LINKAGE PROTEIN 1"/>
    <property type="match status" value="1"/>
</dbReference>
<gene>
    <name evidence="4" type="ORF">FA10DRAFT_266962</name>
</gene>
<feature type="compositionally biased region" description="Low complexity" evidence="1">
    <location>
        <begin position="60"/>
        <end position="105"/>
    </location>
</feature>
<dbReference type="InterPro" id="IPR024655">
    <property type="entry name" value="Asl1_glyco_hydro_catalytic"/>
</dbReference>
<organism evidence="4 5">
    <name type="scientific">Acaromyces ingoldii</name>
    <dbReference type="NCBI Taxonomy" id="215250"/>
    <lineage>
        <taxon>Eukaryota</taxon>
        <taxon>Fungi</taxon>
        <taxon>Dikarya</taxon>
        <taxon>Basidiomycota</taxon>
        <taxon>Ustilaginomycotina</taxon>
        <taxon>Exobasidiomycetes</taxon>
        <taxon>Exobasidiales</taxon>
        <taxon>Cryptobasidiaceae</taxon>
        <taxon>Acaromyces</taxon>
    </lineage>
</organism>
<keyword evidence="2" id="KW-0732">Signal</keyword>
<dbReference type="Pfam" id="PF11790">
    <property type="entry name" value="Glyco_hydro_cc"/>
    <property type="match status" value="1"/>
</dbReference>
<dbReference type="RefSeq" id="XP_025377685.1">
    <property type="nucleotide sequence ID" value="XM_025521719.1"/>
</dbReference>
<feature type="signal peptide" evidence="2">
    <location>
        <begin position="1"/>
        <end position="22"/>
    </location>
</feature>
<evidence type="ECO:0000259" key="3">
    <source>
        <dbReference type="Pfam" id="PF11790"/>
    </source>
</evidence>
<dbReference type="Proteomes" id="UP000245768">
    <property type="component" value="Unassembled WGS sequence"/>
</dbReference>
<feature type="domain" description="Asl1-like glycosyl hydrolase catalytic" evidence="3">
    <location>
        <begin position="113"/>
        <end position="356"/>
    </location>
</feature>
<dbReference type="GO" id="GO:0071966">
    <property type="term" value="P:fungal-type cell wall polysaccharide metabolic process"/>
    <property type="evidence" value="ECO:0007669"/>
    <property type="project" value="TreeGrafter"/>
</dbReference>
<feature type="compositionally biased region" description="Basic residues" evidence="1">
    <location>
        <begin position="49"/>
        <end position="59"/>
    </location>
</feature>
<dbReference type="GeneID" id="37043635"/>